<dbReference type="GO" id="GO:0016020">
    <property type="term" value="C:membrane"/>
    <property type="evidence" value="ECO:0007669"/>
    <property type="project" value="UniProtKB-SubCell"/>
</dbReference>
<dbReference type="InterPro" id="IPR036179">
    <property type="entry name" value="Ig-like_dom_sf"/>
</dbReference>
<protein>
    <submittedName>
        <fullName evidence="8">Leucine-rich repeats and immunoglobulin-like domains protein</fullName>
    </submittedName>
</protein>
<feature type="domain" description="Ig-like" evidence="7">
    <location>
        <begin position="259"/>
        <end position="344"/>
    </location>
</feature>
<evidence type="ECO:0000256" key="1">
    <source>
        <dbReference type="ARBA" id="ARBA00004141"/>
    </source>
</evidence>
<dbReference type="PROSITE" id="PS50835">
    <property type="entry name" value="IG_LIKE"/>
    <property type="match status" value="2"/>
</dbReference>
<evidence type="ECO:0000256" key="4">
    <source>
        <dbReference type="ARBA" id="ARBA00023136"/>
    </source>
</evidence>
<dbReference type="KEGG" id="egl:EGR_10272"/>
<dbReference type="SUPFAM" id="SSF48726">
    <property type="entry name" value="Immunoglobulin"/>
    <property type="match status" value="2"/>
</dbReference>
<feature type="compositionally biased region" description="Basic and acidic residues" evidence="5">
    <location>
        <begin position="2045"/>
        <end position="2060"/>
    </location>
</feature>
<dbReference type="InterPro" id="IPR003599">
    <property type="entry name" value="Ig_sub"/>
</dbReference>
<reference evidence="8 9" key="1">
    <citation type="journal article" date="2013" name="Nat. Genet.">
        <title>The genome of the hydatid tapeworm Echinococcus granulosus.</title>
        <authorList>
            <person name="Zheng H."/>
            <person name="Zhang W."/>
            <person name="Zhang L."/>
            <person name="Zhang Z."/>
            <person name="Li J."/>
            <person name="Lu G."/>
            <person name="Zhu Y."/>
            <person name="Wang Y."/>
            <person name="Huang Y."/>
            <person name="Liu J."/>
            <person name="Kang H."/>
            <person name="Chen J."/>
            <person name="Wang L."/>
            <person name="Chen A."/>
            <person name="Yu S."/>
            <person name="Gao Z."/>
            <person name="Jin L."/>
            <person name="Gu W."/>
            <person name="Wang Z."/>
            <person name="Zhao L."/>
            <person name="Shi B."/>
            <person name="Wen H."/>
            <person name="Lin R."/>
            <person name="Jones M.K."/>
            <person name="Brejova B."/>
            <person name="Vinar T."/>
            <person name="Zhao G."/>
            <person name="McManus D.P."/>
            <person name="Chen Z."/>
            <person name="Zhou Y."/>
            <person name="Wang S."/>
        </authorList>
    </citation>
    <scope>NUCLEOTIDE SEQUENCE [LARGE SCALE GENOMIC DNA]</scope>
</reference>
<evidence type="ECO:0000259" key="7">
    <source>
        <dbReference type="PROSITE" id="PS50835"/>
    </source>
</evidence>
<feature type="compositionally biased region" description="Basic residues" evidence="5">
    <location>
        <begin position="1221"/>
        <end position="1232"/>
    </location>
</feature>
<dbReference type="SMART" id="SM00409">
    <property type="entry name" value="IG"/>
    <property type="match status" value="2"/>
</dbReference>
<evidence type="ECO:0000256" key="5">
    <source>
        <dbReference type="SAM" id="MobiDB-lite"/>
    </source>
</evidence>
<feature type="region of interest" description="Disordered" evidence="5">
    <location>
        <begin position="941"/>
        <end position="979"/>
    </location>
</feature>
<feature type="compositionally biased region" description="Polar residues" evidence="5">
    <location>
        <begin position="1046"/>
        <end position="1059"/>
    </location>
</feature>
<dbReference type="EMBL" id="APAU02000204">
    <property type="protein sequence ID" value="EUB54879.1"/>
    <property type="molecule type" value="Genomic_DNA"/>
</dbReference>
<dbReference type="Gene3D" id="2.60.40.10">
    <property type="entry name" value="Immunoglobulins"/>
    <property type="match status" value="2"/>
</dbReference>
<feature type="compositionally biased region" description="Pro residues" evidence="5">
    <location>
        <begin position="1332"/>
        <end position="1344"/>
    </location>
</feature>
<dbReference type="RefSeq" id="XP_024346075.1">
    <property type="nucleotide sequence ID" value="XM_024499521.1"/>
</dbReference>
<sequence>MYSVVLRKSKRKHFVFNRKWSRLDFFPTVVENAFPPPHPPRVFRCSAPVVTANFELATCGTMKASTVEFIGVAVVSVLLNAIVSTATSSTSFSSSSSSSLPDGSNVTIRIIPSIVSLPAPVTYLDGNHPDLSLTCEVWPPTANISFFIAHPSIIATASRTPLALDLISPDATGAFGISRRVSTPPNASFDGGVLAFSNASYILTVGGGGGGGRKSEVWRLGAVDVHCRATTQFGSVLSAPFRVVQTTPDKPVNVRVLLPLASQDNSSAAASRLIVVREGDNVTLFCIMEGAPPPEVQTYPHNTQNGRYIMDQDFGLLHLVNVQPSDEGVFLCSTAHLSLTATLKVKPRLRLATSPVDIRIASLGKRAEFRCSTSDNSVKPFWLFNGNPIYTPDPQVLVIGSVQESDLGLYQCIARTLTPDGRTDEWVSATAPLALYFDKVVTKAADLVEFIPSVHRTPSHREALATTKEMTPLVEMALDNFAVYLTWNVSDATLYPGFRHDNNLPLVPPSPTQLQSQQIAFQIDYSSLVRQSVLNPALVGLIPPEPAVWSKTERLNKMWKHKYGFVIGAPLEPGNTYRFRVRAVSMETGMDVIPPSDWSDPVSTHHISKAAPPRITSVQPYHDGRFNVTWEFDGDVGNQSTEEESFIPDFFLILARPVLHSPSQSSTPGVTSTNADAEDVEQGAGSEVTTKNDSVVRYGRYRATQVNGSDAREAFIYNLNASISYQLVVYGVKYENGARRITRFSEAKFATLPEVPGFGTFSFIRAVTENKPIFIGLGVLALIIFLVVMVLVIMCIARQRKYRRRRRVKHNGFLTGHNNSEKYQTQSQQHQQHSQQLNHQSSTDLRTTSPSVKAAQAAQVQAQGQAMLMGTLMRQSNFSEPPGHPHQQFTQQQAAYMGSLMHLGYYGSHHPQHHHQSHHSLLLPATPAPGMMGSPMFHSGTLPPGMRGGGMMHPQQPQSHHHLQSPPPPPPPAQLGGFGSQQVLNQMDGMEQATLMRDYYQQQQHQQQFYQQHLLNQQQGQQASFMQYAPNSPPAYLPPQQQQQQMMDSLSSRQHSQSYAYGGSIHSGASVKRDPNGSIHEDSTLLARSPMSPHPPPMLGDQIPPPGYFQTPMYAQQHPLMSPPPPPMQMSGAAYYPGQPQADPAQMALHNMGHHTDGESIYSYFSQQDVCHPQPHALLNPLPEENQMNLGYAESGSQTAGLNGTSGTASPPAVGGGTAGGHRHHRRRRRKQQQQQSQSSVQQFSGGGEGDGFQFPGHTSEQIAMMTMMEAQGRVAPNGMNGTTPPSAAGLEQSGGNEAVNQMENPRSGNQSFDRSTPSYGASPGVGVRSSLPPPSQPPPPPPAAMMMLPMQMTSPGGLDSAGVAIGNPNAASSSSLNRRGGVSGVLSGAPPRIRDYSEYGIPTSTPNAGGIGSPPHPQGVVAMPTPTPPSASGGGGGKQIPASQTTGFNNNNNGNKSTSSGGGGSMRYREGQAGASKRDRQVGKWEPIAFRGAACSTPPLQRAHLPRASLNGGELRRGGVAFIVLALLHCHTLRGLFNSVVVRANSRRRLLYLFVLSSVCGSMSCSLHLLIKIPSYILSVTFLAIALLGIALEGFNSVEGAVIAKMLADFNMNSYDLGFLTRVASPNDHTGAALIVVGLLMTLVSFIGFYSYYFEAKVPLYIYTTALNVLLFSEAVVIAVYMANPDKLVTSFWGTLEAILRKYNHPGEDGPSLKSCWDTIMQADVKCNGHFYGPCCGMNNYTDFGELRTRPLYSPLRRGRVGAEMMAKLLSAFQCAVALLPITYVFLVRPHQEDEEDSGKFRRKASRTTVDENLPPEPTSLQPLRRSKRLCVRLLRENGFSGDSMKASSTEVVSSELESDTDFCSPNRLCSNSNSDAVVTAPEDPIQKRKKTRIRRKSQNLDDKGDIRRSRKLCRKSSVMKPSTEGDPKLIKRMRDVLGLAEVDGNSRLESMEVDGGNEFPTMKELREAIIEIFVSRQHESPGGAQTLPGKKYAWLFEKFTPPPIRGLETISEARLSPRQCRCRQRRFLAPPTPRTMATRKRPLHEESNRNEPTEDRSQDAFWSKRALPRRLSFGDWDESACYSEDNVDEDLRKFHEAAAKQKARRREAMLRQMNRRPGELLRISDQTERKFAAFWKDMESEEGGEE</sequence>
<dbReference type="STRING" id="6210.W6UMY9"/>
<evidence type="ECO:0000313" key="8">
    <source>
        <dbReference type="EMBL" id="EUB54879.1"/>
    </source>
</evidence>
<name>W6UMY9_ECHGR</name>
<gene>
    <name evidence="8" type="ORF">EGR_10272</name>
</gene>
<dbReference type="OMA" id="CIMEGAP"/>
<dbReference type="OrthoDB" id="9998697at2759"/>
<feature type="compositionally biased region" description="Polar residues" evidence="5">
    <location>
        <begin position="1195"/>
        <end position="1209"/>
    </location>
</feature>
<feature type="region of interest" description="Disordered" evidence="5">
    <location>
        <begin position="663"/>
        <end position="689"/>
    </location>
</feature>
<feature type="domain" description="Ig-like" evidence="7">
    <location>
        <begin position="347"/>
        <end position="428"/>
    </location>
</feature>
<feature type="compositionally biased region" description="Polar residues" evidence="5">
    <location>
        <begin position="1294"/>
        <end position="1320"/>
    </location>
</feature>
<dbReference type="GeneID" id="36345987"/>
<dbReference type="Pfam" id="PF13927">
    <property type="entry name" value="Ig_3"/>
    <property type="match status" value="1"/>
</dbReference>
<dbReference type="SMART" id="SM00408">
    <property type="entry name" value="IGc2"/>
    <property type="match status" value="2"/>
</dbReference>
<feature type="region of interest" description="Disordered" evidence="5">
    <location>
        <begin position="1194"/>
        <end position="1257"/>
    </location>
</feature>
<evidence type="ECO:0000256" key="2">
    <source>
        <dbReference type="ARBA" id="ARBA00022692"/>
    </source>
</evidence>
<feature type="region of interest" description="Disordered" evidence="5">
    <location>
        <begin position="2030"/>
        <end position="2062"/>
    </location>
</feature>
<dbReference type="InterPro" id="IPR003598">
    <property type="entry name" value="Ig_sub2"/>
</dbReference>
<evidence type="ECO:0000256" key="3">
    <source>
        <dbReference type="ARBA" id="ARBA00022989"/>
    </source>
</evidence>
<feature type="compositionally biased region" description="Basic and acidic residues" evidence="5">
    <location>
        <begin position="1071"/>
        <end position="1083"/>
    </location>
</feature>
<comment type="subcellular location">
    <subcellularLocation>
        <location evidence="1">Membrane</location>
        <topology evidence="1">Multi-pass membrane protein</topology>
    </subcellularLocation>
</comment>
<feature type="region of interest" description="Disordered" evidence="5">
    <location>
        <begin position="1027"/>
        <end position="1144"/>
    </location>
</feature>
<feature type="transmembrane region" description="Helical" evidence="6">
    <location>
        <begin position="1577"/>
        <end position="1596"/>
    </location>
</feature>
<proteinExistence type="predicted"/>
<feature type="transmembrane region" description="Helical" evidence="6">
    <location>
        <begin position="1633"/>
        <end position="1655"/>
    </location>
</feature>
<dbReference type="Proteomes" id="UP000019149">
    <property type="component" value="Unassembled WGS sequence"/>
</dbReference>
<keyword evidence="9" id="KW-1185">Reference proteome</keyword>
<feature type="region of interest" description="Disordered" evidence="5">
    <location>
        <begin position="1275"/>
        <end position="1367"/>
    </location>
</feature>
<feature type="region of interest" description="Disordered" evidence="5">
    <location>
        <begin position="1411"/>
        <end position="1482"/>
    </location>
</feature>
<feature type="region of interest" description="Disordered" evidence="5">
    <location>
        <begin position="811"/>
        <end position="860"/>
    </location>
</feature>
<dbReference type="InterPro" id="IPR018499">
    <property type="entry name" value="Tetraspanin/Peripherin"/>
</dbReference>
<dbReference type="InterPro" id="IPR051425">
    <property type="entry name" value="Formin_Homology"/>
</dbReference>
<keyword evidence="4 6" id="KW-0472">Membrane</keyword>
<dbReference type="InterPro" id="IPR007110">
    <property type="entry name" value="Ig-like_dom"/>
</dbReference>
<feature type="transmembrane region" description="Helical" evidence="6">
    <location>
        <begin position="773"/>
        <end position="797"/>
    </location>
</feature>
<evidence type="ECO:0000256" key="6">
    <source>
        <dbReference type="SAM" id="Phobius"/>
    </source>
</evidence>
<keyword evidence="3 6" id="KW-1133">Transmembrane helix</keyword>
<feature type="transmembrane region" description="Helical" evidence="6">
    <location>
        <begin position="1768"/>
        <end position="1788"/>
    </location>
</feature>
<feature type="transmembrane region" description="Helical" evidence="6">
    <location>
        <begin position="1661"/>
        <end position="1684"/>
    </location>
</feature>
<comment type="caution">
    <text evidence="8">The sequence shown here is derived from an EMBL/GenBank/DDBJ whole genome shotgun (WGS) entry which is preliminary data.</text>
</comment>
<dbReference type="InterPro" id="IPR013783">
    <property type="entry name" value="Ig-like_fold"/>
</dbReference>
<organism evidence="8 9">
    <name type="scientific">Echinococcus granulosus</name>
    <name type="common">Hydatid tapeworm</name>
    <dbReference type="NCBI Taxonomy" id="6210"/>
    <lineage>
        <taxon>Eukaryota</taxon>
        <taxon>Metazoa</taxon>
        <taxon>Spiralia</taxon>
        <taxon>Lophotrochozoa</taxon>
        <taxon>Platyhelminthes</taxon>
        <taxon>Cestoda</taxon>
        <taxon>Eucestoda</taxon>
        <taxon>Cyclophyllidea</taxon>
        <taxon>Taeniidae</taxon>
        <taxon>Echinococcus</taxon>
        <taxon>Echinococcus granulosus group</taxon>
    </lineage>
</organism>
<feature type="compositionally biased region" description="Low complexity" evidence="5">
    <location>
        <begin position="1446"/>
        <end position="1460"/>
    </location>
</feature>
<accession>W6UMY9</accession>
<feature type="compositionally biased region" description="Low complexity" evidence="5">
    <location>
        <begin position="1233"/>
        <end position="1244"/>
    </location>
</feature>
<dbReference type="CTD" id="36345987"/>
<dbReference type="PANTHER" id="PTHR45725">
    <property type="entry name" value="FORMIN HOMOLOGY 2 FAMILY MEMBER"/>
    <property type="match status" value="1"/>
</dbReference>
<feature type="compositionally biased region" description="Low complexity" evidence="5">
    <location>
        <begin position="824"/>
        <end position="842"/>
    </location>
</feature>
<evidence type="ECO:0000313" key="9">
    <source>
        <dbReference type="Proteomes" id="UP000019149"/>
    </source>
</evidence>
<keyword evidence="2 6" id="KW-0812">Transmembrane</keyword>
<feature type="transmembrane region" description="Helical" evidence="6">
    <location>
        <begin position="1551"/>
        <end position="1571"/>
    </location>
</feature>
<dbReference type="Pfam" id="PF00335">
    <property type="entry name" value="Tetraspanin"/>
    <property type="match status" value="1"/>
</dbReference>
<feature type="compositionally biased region" description="Polar residues" evidence="5">
    <location>
        <begin position="663"/>
        <end position="675"/>
    </location>
</feature>
<feature type="compositionally biased region" description="Pro residues" evidence="5">
    <location>
        <begin position="1092"/>
        <end position="1107"/>
    </location>
</feature>
<feature type="region of interest" description="Disordered" evidence="5">
    <location>
        <begin position="1797"/>
        <end position="1823"/>
    </location>
</feature>
<dbReference type="PANTHER" id="PTHR45725:SF1">
    <property type="entry name" value="DISHEVELLED ASSOCIATED ACTIVATOR OF MORPHOGENESIS, ISOFORM D"/>
    <property type="match status" value="1"/>
</dbReference>